<dbReference type="Gene3D" id="2.20.28.30">
    <property type="entry name" value="RNA polymerase ii, chain L"/>
    <property type="match status" value="1"/>
</dbReference>
<reference evidence="3" key="2">
    <citation type="journal article" date="2021" name="PeerJ">
        <title>Extensive microbial diversity within the chicken gut microbiome revealed by metagenomics and culture.</title>
        <authorList>
            <person name="Gilroy R."/>
            <person name="Ravi A."/>
            <person name="Getino M."/>
            <person name="Pursley I."/>
            <person name="Horton D.L."/>
            <person name="Alikhan N.F."/>
            <person name="Baker D."/>
            <person name="Gharbi K."/>
            <person name="Hall N."/>
            <person name="Watson M."/>
            <person name="Adriaenssens E.M."/>
            <person name="Foster-Nyarko E."/>
            <person name="Jarju S."/>
            <person name="Secka A."/>
            <person name="Antonio M."/>
            <person name="Oren A."/>
            <person name="Chaudhuri R.R."/>
            <person name="La Ragione R."/>
            <person name="Hildebrand F."/>
            <person name="Pallen M.J."/>
        </authorList>
    </citation>
    <scope>NUCLEOTIDE SEQUENCE</scope>
    <source>
        <strain evidence="3">ChiSjej6B24-2974</strain>
    </source>
</reference>
<sequence length="1632" mass="176351">MALKQYECPNCGSRLQVSADGKVGLCPACDSRFLIEDDVIRHRVEGTVTVDGLTSRKQLHKRAEQFMQLGQYADAAALFHEIIDKHDAHDSDAWWGLARISVQDFNDSEHRVTREQLGRNYLRAIEYATPEKREAYEAAIRDHERLYASIIAEREAKALAERERQKVEADRRRAEQARAEAEAKKREEERRRIEQEQNAKRAAARRVRRRRTRRVLLVLLALALCAGTYAWFVAIPNAKYQAAMTLMEQGDYAQARESFERLGGHKDSAQRAEECAALEALAAGDVSGVLATIENLRQNGDETAVQRIQNTAVEAVASWRQSGFSPQTVLEFLEAGTALDPDGALDAEDIFVEAHVQLAGGDSLLAWRAEDIDGDGEAELIALEGDFSIRAYRMAALQNLEIAMRLESQSEALTAFGQDMEDADLDMAISCYLRALELQDTPENRTRAAGAYMRRSSERSASGDMAAALADAQAAVDLSDTQENFALLYETAVSASQSGTDLPGGIELWETFCARYAPQIDRYAMGGQADEQSGNLRLLYANALAVDGDISCVDWYTSAYGFGVSVLADMDASAARFPLDADRLALRFAALEIAAEVEEDLSARQETLVSEINAALAQWQGSLADFQNVFHVLKTAEAANLPIDAQAAETAYQEAALQQINAQEQIQASAFHDWDGDGWDEAIVLTASGSAALYASDGGTWSQSSKTALPAMSSPILEIVESSTPVALARDGAAARAFAALTVENGKLQLECAYAEVHNFALSGDEITFSTALEGSIARYADMRYALNTPHAAPVLERVDWQKEDYPLPQQPDAAVLRFLETIHYDIPEETALLTGAEAPAAAAMDYTAAALAETPAPLSPTQPRCAVCLWDTEGAYAIVEAFYEAETGAIVRYFAAVPADGGWKIAGASDACGQIAAGTGDPAIAPLALNAAVQGTLDQREEQTWRVLLPYPAAVSLAWEASEVEGSYSLVLASGGKNVIAYRLSGGASQRTNALFLAPGVYTLTLAAGQSPLERFDLTLSAVRNDNIELEPNDTIPEATRIATGVEISASLQTEADVDLYRFALEEPGRARISLTGGQAANAYALSLASAIDARALQTAQAGGEAELEEVYLDAGEYILQVAPGEAWTAEPYTFRVEYTEDALVERERNDAPDVATPIAENTSMTGRFNSLADVDYYAFALEQSMQVLLQLDFPAQEGNREGLALTLYAGDTPVFSANALESQSQIHLPQLVLPAGQYRLCIENRRMAAAGYVLRLETSIPEGAALEAEPNDAPGTATAAPLNAPVLGALLPRANGEDIDTYAFTLEEPGAAVLGFSFAPPLGERATGSYYILTLADESRSAIYSETISAANGMETVDYASPTVYLDAGTYYVQVTQGRNAWAGGYTLRLDHEARADAEGERNDTPETATPVSPGTPIRGGFLHSADVDWFRLDLDAPSVVQLQFAFTPLEENERTYTLTLTDGKQEYLQAHVRGRESNFVSTPVCLPAGTYYVCLENPYFVRQEYALTVVCAAAEAVEAEPNDALAEATPLLQGCAYSGICSSRQDTDTYLLTVSPGDAPSLSFAFDPFGGEEAAYTLRLEQNGRVLWDTQVSAASGGLNAAIQLPAGEYYLSVTPEDWTAAVYTISVS</sequence>
<evidence type="ECO:0000313" key="3">
    <source>
        <dbReference type="EMBL" id="HIQ81581.1"/>
    </source>
</evidence>
<keyword evidence="2" id="KW-0812">Transmembrane</keyword>
<evidence type="ECO:0000256" key="1">
    <source>
        <dbReference type="SAM" id="MobiDB-lite"/>
    </source>
</evidence>
<dbReference type="Gene3D" id="2.60.120.380">
    <property type="match status" value="5"/>
</dbReference>
<accession>A0A9D0ZJV1</accession>
<reference evidence="3" key="1">
    <citation type="submission" date="2020-10" db="EMBL/GenBank/DDBJ databases">
        <authorList>
            <person name="Gilroy R."/>
        </authorList>
    </citation>
    <scope>NUCLEOTIDE SEQUENCE</scope>
    <source>
        <strain evidence="3">ChiSjej6B24-2974</strain>
    </source>
</reference>
<evidence type="ECO:0000313" key="4">
    <source>
        <dbReference type="Proteomes" id="UP000824260"/>
    </source>
</evidence>
<feature type="compositionally biased region" description="Basic and acidic residues" evidence="1">
    <location>
        <begin position="1398"/>
        <end position="1407"/>
    </location>
</feature>
<dbReference type="EMBL" id="DVFZ01000008">
    <property type="protein sequence ID" value="HIQ81581.1"/>
    <property type="molecule type" value="Genomic_DNA"/>
</dbReference>
<keyword evidence="2" id="KW-0472">Membrane</keyword>
<gene>
    <name evidence="3" type="ORF">IAA52_00580</name>
</gene>
<feature type="compositionally biased region" description="Basic and acidic residues" evidence="1">
    <location>
        <begin position="162"/>
        <end position="199"/>
    </location>
</feature>
<evidence type="ECO:0000256" key="2">
    <source>
        <dbReference type="SAM" id="Phobius"/>
    </source>
</evidence>
<feature type="region of interest" description="Disordered" evidence="1">
    <location>
        <begin position="1398"/>
        <end position="1418"/>
    </location>
</feature>
<proteinExistence type="predicted"/>
<dbReference type="SUPFAM" id="SSF89260">
    <property type="entry name" value="Collagen-binding domain"/>
    <property type="match status" value="3"/>
</dbReference>
<comment type="caution">
    <text evidence="3">The sequence shown here is derived from an EMBL/GenBank/DDBJ whole genome shotgun (WGS) entry which is preliminary data.</text>
</comment>
<feature type="region of interest" description="Disordered" evidence="1">
    <location>
        <begin position="162"/>
        <end position="205"/>
    </location>
</feature>
<name>A0A9D0ZJV1_9FIRM</name>
<dbReference type="Proteomes" id="UP000824260">
    <property type="component" value="Unassembled WGS sequence"/>
</dbReference>
<keyword evidence="2" id="KW-1133">Transmembrane helix</keyword>
<organism evidence="3 4">
    <name type="scientific">Candidatus Pullichristensenella stercorigallinarum</name>
    <dbReference type="NCBI Taxonomy" id="2840909"/>
    <lineage>
        <taxon>Bacteria</taxon>
        <taxon>Bacillati</taxon>
        <taxon>Bacillota</taxon>
        <taxon>Clostridia</taxon>
        <taxon>Candidatus Pullichristensenella</taxon>
    </lineage>
</organism>
<feature type="transmembrane region" description="Helical" evidence="2">
    <location>
        <begin position="215"/>
        <end position="234"/>
    </location>
</feature>
<protein>
    <submittedName>
        <fullName evidence="3">VCBS repeat-containing protein</fullName>
    </submittedName>
</protein>